<proteinExistence type="predicted"/>
<gene>
    <name evidence="2" type="ORF">ACFSVM_07045</name>
</gene>
<dbReference type="PANTHER" id="PTHR35525:SF3">
    <property type="entry name" value="BLL6575 PROTEIN"/>
    <property type="match status" value="1"/>
</dbReference>
<evidence type="ECO:0000313" key="3">
    <source>
        <dbReference type="Proteomes" id="UP001597540"/>
    </source>
</evidence>
<dbReference type="SUPFAM" id="SSF160904">
    <property type="entry name" value="Jann2411-like"/>
    <property type="match status" value="1"/>
</dbReference>
<dbReference type="PANTHER" id="PTHR35525">
    <property type="entry name" value="BLL6575 PROTEIN"/>
    <property type="match status" value="1"/>
</dbReference>
<dbReference type="Proteomes" id="UP001597540">
    <property type="component" value="Unassembled WGS sequence"/>
</dbReference>
<dbReference type="InterPro" id="IPR023286">
    <property type="entry name" value="ABATE_dom_sf"/>
</dbReference>
<dbReference type="InterPro" id="IPR010852">
    <property type="entry name" value="ABATE"/>
</dbReference>
<evidence type="ECO:0000313" key="2">
    <source>
        <dbReference type="EMBL" id="MFD2700221.1"/>
    </source>
</evidence>
<protein>
    <submittedName>
        <fullName evidence="2">CGNR zinc finger domain-containing protein</fullName>
    </submittedName>
</protein>
<name>A0ABW5SKF6_9BACL</name>
<keyword evidence="3" id="KW-1185">Reference proteome</keyword>
<dbReference type="InterPro" id="IPR021005">
    <property type="entry name" value="Znf_CGNR"/>
</dbReference>
<accession>A0ABW5SKF6</accession>
<dbReference type="EMBL" id="JBHUMJ010000002">
    <property type="protein sequence ID" value="MFD2700221.1"/>
    <property type="molecule type" value="Genomic_DNA"/>
</dbReference>
<dbReference type="Pfam" id="PF07336">
    <property type="entry name" value="ABATE"/>
    <property type="match status" value="1"/>
</dbReference>
<sequence>MERIWTDFANSLWHDWKGHGQSEDRLMQIKWQQFFLDRYQYIHIQEPSAAEGQRMLELRDSLIEAAGSLARGEMLKDEDIDFYNQIMHKKCLFPEIIKQDEGLELTYAGSILDWDDILADIVIDFAKTVIEEDPSRIRICDNENCRWIFYDETRNRRQRYCDDKLCGNLMKVRRFRAKKKEELED</sequence>
<organism evidence="2 3">
    <name type="scientific">Paenibacillus shunpengii</name>
    <dbReference type="NCBI Taxonomy" id="2054424"/>
    <lineage>
        <taxon>Bacteria</taxon>
        <taxon>Bacillati</taxon>
        <taxon>Bacillota</taxon>
        <taxon>Bacilli</taxon>
        <taxon>Bacillales</taxon>
        <taxon>Paenibacillaceae</taxon>
        <taxon>Paenibacillus</taxon>
    </lineage>
</organism>
<feature type="domain" description="Zinc finger CGNR" evidence="1">
    <location>
        <begin position="136"/>
        <end position="179"/>
    </location>
</feature>
<reference evidence="3" key="1">
    <citation type="journal article" date="2019" name="Int. J. Syst. Evol. Microbiol.">
        <title>The Global Catalogue of Microorganisms (GCM) 10K type strain sequencing project: providing services to taxonomists for standard genome sequencing and annotation.</title>
        <authorList>
            <consortium name="The Broad Institute Genomics Platform"/>
            <consortium name="The Broad Institute Genome Sequencing Center for Infectious Disease"/>
            <person name="Wu L."/>
            <person name="Ma J."/>
        </authorList>
    </citation>
    <scope>NUCLEOTIDE SEQUENCE [LARGE SCALE GENOMIC DNA]</scope>
    <source>
        <strain evidence="3">KCTC 33849</strain>
    </source>
</reference>
<comment type="caution">
    <text evidence="2">The sequence shown here is derived from an EMBL/GenBank/DDBJ whole genome shotgun (WGS) entry which is preliminary data.</text>
</comment>
<dbReference type="Pfam" id="PF11706">
    <property type="entry name" value="zf-CGNR"/>
    <property type="match status" value="1"/>
</dbReference>
<dbReference type="Gene3D" id="1.10.3300.10">
    <property type="entry name" value="Jann2411-like domain"/>
    <property type="match status" value="1"/>
</dbReference>
<evidence type="ECO:0000259" key="1">
    <source>
        <dbReference type="Pfam" id="PF11706"/>
    </source>
</evidence>
<dbReference type="RefSeq" id="WP_379261062.1">
    <property type="nucleotide sequence ID" value="NZ_JBHUMJ010000002.1"/>
</dbReference>